<proteinExistence type="predicted"/>
<evidence type="ECO:0000313" key="2">
    <source>
        <dbReference type="Proteomes" id="UP000246702"/>
    </source>
</evidence>
<dbReference type="Proteomes" id="UP000246702">
    <property type="component" value="Unassembled WGS sequence"/>
</dbReference>
<organism evidence="1 2">
    <name type="scientific">Aspergillus sclerotioniger CBS 115572</name>
    <dbReference type="NCBI Taxonomy" id="1450535"/>
    <lineage>
        <taxon>Eukaryota</taxon>
        <taxon>Fungi</taxon>
        <taxon>Dikarya</taxon>
        <taxon>Ascomycota</taxon>
        <taxon>Pezizomycotina</taxon>
        <taxon>Eurotiomycetes</taxon>
        <taxon>Eurotiomycetidae</taxon>
        <taxon>Eurotiales</taxon>
        <taxon>Aspergillaceae</taxon>
        <taxon>Aspergillus</taxon>
        <taxon>Aspergillus subgen. Circumdati</taxon>
    </lineage>
</organism>
<protein>
    <submittedName>
        <fullName evidence="1">Uncharacterized protein</fullName>
    </submittedName>
</protein>
<keyword evidence="2" id="KW-1185">Reference proteome</keyword>
<accession>A0A317WLY9</accession>
<comment type="caution">
    <text evidence="1">The sequence shown here is derived from an EMBL/GenBank/DDBJ whole genome shotgun (WGS) entry which is preliminary data.</text>
</comment>
<dbReference type="RefSeq" id="XP_025467567.1">
    <property type="nucleotide sequence ID" value="XM_025611791.1"/>
</dbReference>
<name>A0A317WLY9_9EURO</name>
<dbReference type="AlphaFoldDB" id="A0A317WLY9"/>
<gene>
    <name evidence="1" type="ORF">BO94DRAFT_535472</name>
</gene>
<sequence>MSNRPDNELYQFYQLYLTQQEQIRKMTFLEPIPHHPESLSRRLKVAHPFACTRGTLRPPTEKLCPLRFEAWTERRFTALFASFSR</sequence>
<dbReference type="EMBL" id="MSFK01000014">
    <property type="protein sequence ID" value="PWY87359.1"/>
    <property type="molecule type" value="Genomic_DNA"/>
</dbReference>
<evidence type="ECO:0000313" key="1">
    <source>
        <dbReference type="EMBL" id="PWY87359.1"/>
    </source>
</evidence>
<dbReference type="GeneID" id="37113934"/>
<reference evidence="1 2" key="1">
    <citation type="submission" date="2016-12" db="EMBL/GenBank/DDBJ databases">
        <title>The genomes of Aspergillus section Nigri reveals drivers in fungal speciation.</title>
        <authorList>
            <consortium name="DOE Joint Genome Institute"/>
            <person name="Vesth T.C."/>
            <person name="Nybo J."/>
            <person name="Theobald S."/>
            <person name="Brandl J."/>
            <person name="Frisvad J.C."/>
            <person name="Nielsen K.F."/>
            <person name="Lyhne E.K."/>
            <person name="Kogle M.E."/>
            <person name="Kuo A."/>
            <person name="Riley R."/>
            <person name="Clum A."/>
            <person name="Nolan M."/>
            <person name="Lipzen A."/>
            <person name="Salamov A."/>
            <person name="Henrissat B."/>
            <person name="Wiebenga A."/>
            <person name="De Vries R.P."/>
            <person name="Grigoriev I.V."/>
            <person name="Mortensen U.H."/>
            <person name="Andersen M.R."/>
            <person name="Baker S.E."/>
        </authorList>
    </citation>
    <scope>NUCLEOTIDE SEQUENCE [LARGE SCALE GENOMIC DNA]</scope>
    <source>
        <strain evidence="1 2">CBS 115572</strain>
    </source>
</reference>